<proteinExistence type="predicted"/>
<feature type="compositionally biased region" description="Low complexity" evidence="5">
    <location>
        <begin position="16"/>
        <end position="28"/>
    </location>
</feature>
<keyword evidence="4 6" id="KW-0472">Membrane</keyword>
<dbReference type="PANTHER" id="PTHR22911">
    <property type="entry name" value="ACYL-MALONYL CONDENSING ENZYME-RELATED"/>
    <property type="match status" value="1"/>
</dbReference>
<dbReference type="EMBL" id="ML119125">
    <property type="protein sequence ID" value="RPB13014.1"/>
    <property type="molecule type" value="Genomic_DNA"/>
</dbReference>
<feature type="transmembrane region" description="Helical" evidence="6">
    <location>
        <begin position="120"/>
        <end position="141"/>
    </location>
</feature>
<evidence type="ECO:0000256" key="4">
    <source>
        <dbReference type="ARBA" id="ARBA00023136"/>
    </source>
</evidence>
<feature type="domain" description="EamA" evidence="7">
    <location>
        <begin position="54"/>
        <end position="195"/>
    </location>
</feature>
<feature type="transmembrane region" description="Helical" evidence="6">
    <location>
        <begin position="88"/>
        <end position="108"/>
    </location>
</feature>
<name>A0A3N4KR05_9PEZI</name>
<dbReference type="STRING" id="1392247.A0A3N4KR05"/>
<feature type="transmembrane region" description="Helical" evidence="6">
    <location>
        <begin position="56"/>
        <end position="76"/>
    </location>
</feature>
<feature type="transmembrane region" description="Helical" evidence="6">
    <location>
        <begin position="237"/>
        <end position="260"/>
    </location>
</feature>
<dbReference type="InParanoid" id="A0A3N4KR05"/>
<evidence type="ECO:0000313" key="8">
    <source>
        <dbReference type="EMBL" id="RPB13014.1"/>
    </source>
</evidence>
<evidence type="ECO:0000256" key="3">
    <source>
        <dbReference type="ARBA" id="ARBA00022989"/>
    </source>
</evidence>
<dbReference type="SUPFAM" id="SSF103481">
    <property type="entry name" value="Multidrug resistance efflux transporter EmrE"/>
    <property type="match status" value="1"/>
</dbReference>
<keyword evidence="2 6" id="KW-0812">Transmembrane</keyword>
<evidence type="ECO:0000313" key="9">
    <source>
        <dbReference type="Proteomes" id="UP000277580"/>
    </source>
</evidence>
<keyword evidence="3 6" id="KW-1133">Transmembrane helix</keyword>
<reference evidence="8 9" key="1">
    <citation type="journal article" date="2018" name="Nat. Ecol. Evol.">
        <title>Pezizomycetes genomes reveal the molecular basis of ectomycorrhizal truffle lifestyle.</title>
        <authorList>
            <person name="Murat C."/>
            <person name="Payen T."/>
            <person name="Noel B."/>
            <person name="Kuo A."/>
            <person name="Morin E."/>
            <person name="Chen J."/>
            <person name="Kohler A."/>
            <person name="Krizsan K."/>
            <person name="Balestrini R."/>
            <person name="Da Silva C."/>
            <person name="Montanini B."/>
            <person name="Hainaut M."/>
            <person name="Levati E."/>
            <person name="Barry K.W."/>
            <person name="Belfiori B."/>
            <person name="Cichocki N."/>
            <person name="Clum A."/>
            <person name="Dockter R.B."/>
            <person name="Fauchery L."/>
            <person name="Guy J."/>
            <person name="Iotti M."/>
            <person name="Le Tacon F."/>
            <person name="Lindquist E.A."/>
            <person name="Lipzen A."/>
            <person name="Malagnac F."/>
            <person name="Mello A."/>
            <person name="Molinier V."/>
            <person name="Miyauchi S."/>
            <person name="Poulain J."/>
            <person name="Riccioni C."/>
            <person name="Rubini A."/>
            <person name="Sitrit Y."/>
            <person name="Splivallo R."/>
            <person name="Traeger S."/>
            <person name="Wang M."/>
            <person name="Zifcakova L."/>
            <person name="Wipf D."/>
            <person name="Zambonelli A."/>
            <person name="Paolocci F."/>
            <person name="Nowrousian M."/>
            <person name="Ottonello S."/>
            <person name="Baldrian P."/>
            <person name="Spatafora J.W."/>
            <person name="Henrissat B."/>
            <person name="Nagy L.G."/>
            <person name="Aury J.M."/>
            <person name="Wincker P."/>
            <person name="Grigoriev I.V."/>
            <person name="Bonfante P."/>
            <person name="Martin F.M."/>
        </authorList>
    </citation>
    <scope>NUCLEOTIDE SEQUENCE [LARGE SCALE GENOMIC DNA]</scope>
    <source>
        <strain evidence="8 9">CCBAS932</strain>
    </source>
</reference>
<accession>A0A3N4KR05</accession>
<comment type="subcellular location">
    <subcellularLocation>
        <location evidence="1">Membrane</location>
        <topology evidence="1">Multi-pass membrane protein</topology>
    </subcellularLocation>
</comment>
<dbReference type="OrthoDB" id="306876at2759"/>
<evidence type="ECO:0000256" key="1">
    <source>
        <dbReference type="ARBA" id="ARBA00004141"/>
    </source>
</evidence>
<dbReference type="GO" id="GO:0016020">
    <property type="term" value="C:membrane"/>
    <property type="evidence" value="ECO:0007669"/>
    <property type="project" value="UniProtKB-SubCell"/>
</dbReference>
<gene>
    <name evidence="8" type="ORF">P167DRAFT_558591</name>
</gene>
<feature type="transmembrane region" description="Helical" evidence="6">
    <location>
        <begin position="272"/>
        <end position="296"/>
    </location>
</feature>
<dbReference type="Proteomes" id="UP000277580">
    <property type="component" value="Unassembled WGS sequence"/>
</dbReference>
<feature type="domain" description="EamA" evidence="7">
    <location>
        <begin position="238"/>
        <end position="359"/>
    </location>
</feature>
<dbReference type="PANTHER" id="PTHR22911:SF6">
    <property type="entry name" value="SOLUTE CARRIER FAMILY 35 MEMBER G1"/>
    <property type="match status" value="1"/>
</dbReference>
<dbReference type="Pfam" id="PF00892">
    <property type="entry name" value="EamA"/>
    <property type="match status" value="2"/>
</dbReference>
<dbReference type="FunCoup" id="A0A3N4KR05">
    <property type="interactions" value="125"/>
</dbReference>
<protein>
    <recommendedName>
        <fullName evidence="7">EamA domain-containing protein</fullName>
    </recommendedName>
</protein>
<sequence>MASQKPYRDYSDGELSPTSSTSTSSSNSLEMLTPLSPPYSPFDQEPYDPHESNRGILLVLLSQFFGSVMNLATRILETSFPEQRFHALQILFARQSITCVLVWVWLWWRSVPDAPWGPRGVRWLLVARGVGGFWGVFGLYYSLSYLDLSDATVITFLSPIVATFACSLIPSLHEPFTRAHLLASLVSLLGVVLIARPTSLFTFSRSSDDSYESVPSTPTARSLALPPSLTATPHQRLIAVLVALLGVLGAASAFTTIRWIGKRAHPLLSVNYFSSWCALVSLVALLAVPSVGGIVWPSGVVQWALLGGIGVSGFVMQFLLTKGLQVETAGRATGMVYAQMVFAVGWERLVWGSVPGVLSVRPWCCGLAAGSTLGS</sequence>
<organism evidence="8 9">
    <name type="scientific">Morchella conica CCBAS932</name>
    <dbReference type="NCBI Taxonomy" id="1392247"/>
    <lineage>
        <taxon>Eukaryota</taxon>
        <taxon>Fungi</taxon>
        <taxon>Dikarya</taxon>
        <taxon>Ascomycota</taxon>
        <taxon>Pezizomycotina</taxon>
        <taxon>Pezizomycetes</taxon>
        <taxon>Pezizales</taxon>
        <taxon>Morchellaceae</taxon>
        <taxon>Morchella</taxon>
    </lineage>
</organism>
<evidence type="ECO:0000256" key="6">
    <source>
        <dbReference type="SAM" id="Phobius"/>
    </source>
</evidence>
<feature type="transmembrane region" description="Helical" evidence="6">
    <location>
        <begin position="153"/>
        <end position="172"/>
    </location>
</feature>
<feature type="region of interest" description="Disordered" evidence="5">
    <location>
        <begin position="1"/>
        <end position="33"/>
    </location>
</feature>
<dbReference type="InterPro" id="IPR000620">
    <property type="entry name" value="EamA_dom"/>
</dbReference>
<dbReference type="AlphaFoldDB" id="A0A3N4KR05"/>
<feature type="transmembrane region" description="Helical" evidence="6">
    <location>
        <begin position="302"/>
        <end position="321"/>
    </location>
</feature>
<evidence type="ECO:0000256" key="5">
    <source>
        <dbReference type="SAM" id="MobiDB-lite"/>
    </source>
</evidence>
<feature type="compositionally biased region" description="Basic and acidic residues" evidence="5">
    <location>
        <begin position="1"/>
        <end position="11"/>
    </location>
</feature>
<keyword evidence="9" id="KW-1185">Reference proteome</keyword>
<evidence type="ECO:0000259" key="7">
    <source>
        <dbReference type="Pfam" id="PF00892"/>
    </source>
</evidence>
<evidence type="ECO:0000256" key="2">
    <source>
        <dbReference type="ARBA" id="ARBA00022692"/>
    </source>
</evidence>
<feature type="transmembrane region" description="Helical" evidence="6">
    <location>
        <begin position="179"/>
        <end position="196"/>
    </location>
</feature>
<dbReference type="InterPro" id="IPR037185">
    <property type="entry name" value="EmrE-like"/>
</dbReference>